<dbReference type="InterPro" id="IPR001342">
    <property type="entry name" value="HDH_cat"/>
</dbReference>
<accession>A0ABW9MC50</accession>
<dbReference type="SUPFAM" id="SSF51735">
    <property type="entry name" value="NAD(P)-binding Rossmann-fold domains"/>
    <property type="match status" value="1"/>
</dbReference>
<evidence type="ECO:0000256" key="11">
    <source>
        <dbReference type="RuleBase" id="RU004171"/>
    </source>
</evidence>
<sequence length="401" mass="44724">MKRVVGLAILGYGTVGQGIVKLIREKQDSIKFYTNAEIEIKKVLVRKVRDSYGVDIDKNLLTTDFDEIINDSSIDIVVEVTSSVDQAKDMMLKAMKNGKHVVSANKAAISKYFPELNDLARDLNLHFLHEAAVAGGIPVLKPLGDLVMENEITRVRGILNGTCNYILSKMTEEGLDYSDVLKEAQDLGYAEADPSADVEGFDTHRKLRILSTMAFRQEVSEDDILVDGISKITADDIRILKDNGRTIKLIGDSYIEDNKIKACVAPVGVYSDSYFASVRGAFNSVTVFGDMVGELKFYGQGAGMLPTANAIINDIIDIIFDRQSKVRLGEGLNRKIDSSDIRADFYLRYDRNLVNLDDFDEEVIDDKLKASLIRDAKYVDLKERLEADPNSLIVRLEGRNY</sequence>
<proteinExistence type="inferred from homology"/>
<dbReference type="SUPFAM" id="SSF55347">
    <property type="entry name" value="Glyceraldehyde-3-phosphate dehydrogenase-like, C-terminal domain"/>
    <property type="match status" value="1"/>
</dbReference>
<evidence type="ECO:0000313" key="15">
    <source>
        <dbReference type="Proteomes" id="UP001637994"/>
    </source>
</evidence>
<keyword evidence="15" id="KW-1185">Reference proteome</keyword>
<evidence type="ECO:0000259" key="12">
    <source>
        <dbReference type="Pfam" id="PF00742"/>
    </source>
</evidence>
<dbReference type="EMBL" id="JBGMEF010000018">
    <property type="protein sequence ID" value="MFO3666907.1"/>
    <property type="molecule type" value="Genomic_DNA"/>
</dbReference>
<dbReference type="EC" id="1.1.1.3" evidence="4 10"/>
<comment type="catalytic activity">
    <reaction evidence="10">
        <text>L-homoserine + NADP(+) = L-aspartate 4-semialdehyde + NADPH + H(+)</text>
        <dbReference type="Rhea" id="RHEA:15761"/>
        <dbReference type="ChEBI" id="CHEBI:15378"/>
        <dbReference type="ChEBI" id="CHEBI:57476"/>
        <dbReference type="ChEBI" id="CHEBI:57783"/>
        <dbReference type="ChEBI" id="CHEBI:58349"/>
        <dbReference type="ChEBI" id="CHEBI:537519"/>
        <dbReference type="EC" id="1.1.1.3"/>
    </reaction>
</comment>
<evidence type="ECO:0000256" key="5">
    <source>
        <dbReference type="ARBA" id="ARBA00013376"/>
    </source>
</evidence>
<evidence type="ECO:0000259" key="13">
    <source>
        <dbReference type="Pfam" id="PF03447"/>
    </source>
</evidence>
<feature type="domain" description="Aspartate/homoserine dehydrogenase NAD-binding" evidence="13">
    <location>
        <begin position="11"/>
        <end position="130"/>
    </location>
</feature>
<dbReference type="PANTHER" id="PTHR43331:SF1">
    <property type="entry name" value="HOMOSERINE DEHYDROGENASE"/>
    <property type="match status" value="1"/>
</dbReference>
<comment type="pathway">
    <text evidence="2 10">Amino-acid biosynthesis; L-methionine biosynthesis via de novo pathway; L-homoserine from L-aspartate: step 3/3.</text>
</comment>
<dbReference type="Proteomes" id="UP001637994">
    <property type="component" value="Unassembled WGS sequence"/>
</dbReference>
<comment type="caution">
    <text evidence="14">The sequence shown here is derived from an EMBL/GenBank/DDBJ whole genome shotgun (WGS) entry which is preliminary data.</text>
</comment>
<keyword evidence="10" id="KW-0521">NADP</keyword>
<dbReference type="GO" id="GO:0004412">
    <property type="term" value="F:homoserine dehydrogenase activity"/>
    <property type="evidence" value="ECO:0007669"/>
    <property type="project" value="UniProtKB-EC"/>
</dbReference>
<keyword evidence="7 10" id="KW-0791">Threonine biosynthesis</keyword>
<dbReference type="NCBIfam" id="NF004976">
    <property type="entry name" value="PRK06349.1"/>
    <property type="match status" value="1"/>
</dbReference>
<evidence type="ECO:0000256" key="10">
    <source>
        <dbReference type="RuleBase" id="RU000579"/>
    </source>
</evidence>
<keyword evidence="9 10" id="KW-0486">Methionine biosynthesis</keyword>
<dbReference type="PANTHER" id="PTHR43331">
    <property type="entry name" value="HOMOSERINE DEHYDROGENASE"/>
    <property type="match status" value="1"/>
</dbReference>
<evidence type="ECO:0000256" key="4">
    <source>
        <dbReference type="ARBA" id="ARBA00013213"/>
    </source>
</evidence>
<organism evidence="14 15">
    <name type="scientific">Anaerococcus kampingae</name>
    <dbReference type="NCBI Taxonomy" id="3115614"/>
    <lineage>
        <taxon>Bacteria</taxon>
        <taxon>Bacillati</taxon>
        <taxon>Bacillota</taxon>
        <taxon>Tissierellia</taxon>
        <taxon>Tissierellales</taxon>
        <taxon>Peptoniphilaceae</taxon>
        <taxon>Anaerococcus</taxon>
    </lineage>
</organism>
<dbReference type="PROSITE" id="PS01042">
    <property type="entry name" value="HOMOSER_DHGENASE"/>
    <property type="match status" value="1"/>
</dbReference>
<dbReference type="Gene3D" id="3.30.70.260">
    <property type="match status" value="1"/>
</dbReference>
<comment type="similarity">
    <text evidence="3 11">Belongs to the homoserine dehydrogenase family.</text>
</comment>
<evidence type="ECO:0000256" key="8">
    <source>
        <dbReference type="ARBA" id="ARBA00023002"/>
    </source>
</evidence>
<name>A0ABW9MC50_9FIRM</name>
<dbReference type="PIRSF" id="PIRSF000098">
    <property type="entry name" value="Homoser_dehydrog"/>
    <property type="match status" value="1"/>
</dbReference>
<dbReference type="InterPro" id="IPR036291">
    <property type="entry name" value="NAD(P)-bd_dom_sf"/>
</dbReference>
<gene>
    <name evidence="14" type="ORF">ACCQ42_03890</name>
</gene>
<protein>
    <recommendedName>
        <fullName evidence="5 10">Homoserine dehydrogenase</fullName>
        <ecNumber evidence="4 10">1.1.1.3</ecNumber>
    </recommendedName>
</protein>
<evidence type="ECO:0000256" key="9">
    <source>
        <dbReference type="ARBA" id="ARBA00023167"/>
    </source>
</evidence>
<dbReference type="InterPro" id="IPR019811">
    <property type="entry name" value="HDH_CS"/>
</dbReference>
<keyword evidence="6 10" id="KW-0028">Amino-acid biosynthesis</keyword>
<dbReference type="Pfam" id="PF00742">
    <property type="entry name" value="Homoserine_dh"/>
    <property type="match status" value="1"/>
</dbReference>
<evidence type="ECO:0000313" key="14">
    <source>
        <dbReference type="EMBL" id="MFO3666907.1"/>
    </source>
</evidence>
<evidence type="ECO:0000256" key="1">
    <source>
        <dbReference type="ARBA" id="ARBA00005056"/>
    </source>
</evidence>
<evidence type="ECO:0000256" key="3">
    <source>
        <dbReference type="ARBA" id="ARBA00006753"/>
    </source>
</evidence>
<dbReference type="InterPro" id="IPR005106">
    <property type="entry name" value="Asp/hSer_DH_NAD-bd"/>
</dbReference>
<evidence type="ECO:0000256" key="2">
    <source>
        <dbReference type="ARBA" id="ARBA00005062"/>
    </source>
</evidence>
<feature type="domain" description="Homoserine dehydrogenase catalytic" evidence="12">
    <location>
        <begin position="138"/>
        <end position="316"/>
    </location>
</feature>
<dbReference type="InterPro" id="IPR016204">
    <property type="entry name" value="HDH"/>
</dbReference>
<dbReference type="RefSeq" id="WP_410035449.1">
    <property type="nucleotide sequence ID" value="NZ_JBGMEF010000018.1"/>
</dbReference>
<evidence type="ECO:0000256" key="6">
    <source>
        <dbReference type="ARBA" id="ARBA00022605"/>
    </source>
</evidence>
<reference evidence="14 15" key="1">
    <citation type="journal article" date="2025" name="Anaerobe">
        <title>Description of Anaerococcus kampingiae sp. nov., Anaerococcus groningensis sp. nov., Anaerococcus martiniensis sp. nov., and Anaerococcus cruorum sp. nov., isolated from human clinical specimens.</title>
        <authorList>
            <person name="Boiten K.E."/>
            <person name="Meijer J."/>
            <person name="van Wezel E.M."/>
            <person name="Veloo A.C.M."/>
        </authorList>
    </citation>
    <scope>NUCLEOTIDE SEQUENCE [LARGE SCALE GENOMIC DNA]</scope>
    <source>
        <strain evidence="14 15">ENR0874</strain>
    </source>
</reference>
<comment type="pathway">
    <text evidence="1 10">Amino-acid biosynthesis; L-threonine biosynthesis; L-threonine from L-aspartate: step 3/5.</text>
</comment>
<evidence type="ECO:0000256" key="7">
    <source>
        <dbReference type="ARBA" id="ARBA00022697"/>
    </source>
</evidence>
<dbReference type="Gene3D" id="3.40.50.720">
    <property type="entry name" value="NAD(P)-binding Rossmann-like Domain"/>
    <property type="match status" value="1"/>
</dbReference>
<dbReference type="Gene3D" id="3.30.360.10">
    <property type="entry name" value="Dihydrodipicolinate Reductase, domain 2"/>
    <property type="match status" value="1"/>
</dbReference>
<dbReference type="Pfam" id="PF03447">
    <property type="entry name" value="NAD_binding_3"/>
    <property type="match status" value="1"/>
</dbReference>
<keyword evidence="8 10" id="KW-0560">Oxidoreductase</keyword>